<feature type="region of interest" description="Disordered" evidence="15">
    <location>
        <begin position="326"/>
        <end position="620"/>
    </location>
</feature>
<dbReference type="PRINTS" id="PR00759">
    <property type="entry name" value="BASICPTASE"/>
</dbReference>
<comment type="function">
    <text evidence="12">May act as a cell-binding protein.</text>
</comment>
<evidence type="ECO:0000256" key="2">
    <source>
        <dbReference type="ARBA" id="ARBA00022525"/>
    </source>
</evidence>
<reference evidence="18" key="2">
    <citation type="journal article" date="2010" name="Science">
        <title>The genome of the Western clawed frog Xenopus tropicalis.</title>
        <authorList>
            <person name="Hellsten U."/>
            <person name="Harland R.M."/>
            <person name="Gilchrist M.J."/>
            <person name="Hendrix D."/>
            <person name="Jurka J."/>
            <person name="Kapitonov V."/>
            <person name="Ovcharenko I."/>
            <person name="Putnam N.H."/>
            <person name="Shu S."/>
            <person name="Taher L."/>
            <person name="Blitz I.L."/>
            <person name="Blumberg B."/>
            <person name="Dichmann D.S."/>
            <person name="Dubchak I."/>
            <person name="Amaya E."/>
            <person name="Detter J.C."/>
            <person name="Fletcher R."/>
            <person name="Gerhard D.S."/>
            <person name="Goodstein D."/>
            <person name="Graves T."/>
            <person name="Grigoriev I.V."/>
            <person name="Grimwood J."/>
            <person name="Kawashima T."/>
            <person name="Lindquist E."/>
            <person name="Lucas S.M."/>
            <person name="Mead P.E."/>
            <person name="Mitros T."/>
            <person name="Ogino H."/>
            <person name="Ohta Y."/>
            <person name="Poliakov A.V."/>
            <person name="Pollet N."/>
            <person name="Robert J."/>
            <person name="Salamov A."/>
            <person name="Sater A.K."/>
            <person name="Schmutz J."/>
            <person name="Terry A."/>
            <person name="Vize P.D."/>
            <person name="Warren W.C."/>
            <person name="Wells D."/>
            <person name="Wills A."/>
            <person name="Wilson R.K."/>
            <person name="Zimmerman L.B."/>
            <person name="Zorn A.M."/>
            <person name="Grainger R."/>
            <person name="Grammer T."/>
            <person name="Khokha M.K."/>
            <person name="Richardson P.M."/>
            <person name="Rokhsar D.S."/>
        </authorList>
    </citation>
    <scope>NUCLEOTIDE SEQUENCE [LARGE SCALE GENOMIC DNA]</scope>
    <source>
        <strain evidence="18">Nigerian</strain>
    </source>
</reference>
<dbReference type="InterPro" id="IPR036465">
    <property type="entry name" value="vWFA_dom_sf"/>
</dbReference>
<evidence type="ECO:0000256" key="14">
    <source>
        <dbReference type="ARBA" id="ARBA00070674"/>
    </source>
</evidence>
<accession>A0A1B8Y7C9</accession>
<dbReference type="InterPro" id="IPR020901">
    <property type="entry name" value="Prtase_inh_Kunz-CS"/>
</dbReference>
<evidence type="ECO:0000259" key="17">
    <source>
        <dbReference type="PROSITE" id="PS50279"/>
    </source>
</evidence>
<dbReference type="FunFam" id="4.10.410.10:FF:000099">
    <property type="entry name" value="Collagen type XXVIII alpha 1 chain"/>
    <property type="match status" value="1"/>
</dbReference>
<dbReference type="PRINTS" id="PR00453">
    <property type="entry name" value="VWFADOMAIN"/>
</dbReference>
<feature type="compositionally biased region" description="Basic and acidic residues" evidence="15">
    <location>
        <begin position="502"/>
        <end position="517"/>
    </location>
</feature>
<keyword evidence="11" id="KW-1015">Disulfide bond</keyword>
<keyword evidence="5" id="KW-0732">Signal</keyword>
<dbReference type="InterPro" id="IPR002223">
    <property type="entry name" value="Kunitz_BPTI"/>
</dbReference>
<evidence type="ECO:0000256" key="11">
    <source>
        <dbReference type="ARBA" id="ARBA00023157"/>
    </source>
</evidence>
<evidence type="ECO:0000256" key="3">
    <source>
        <dbReference type="ARBA" id="ARBA00022530"/>
    </source>
</evidence>
<keyword evidence="7" id="KW-0084">Basement membrane</keyword>
<feature type="domain" description="VWFA" evidence="16">
    <location>
        <begin position="128"/>
        <end position="308"/>
    </location>
</feature>
<dbReference type="Pfam" id="PF00092">
    <property type="entry name" value="VWA"/>
    <property type="match status" value="2"/>
</dbReference>
<dbReference type="PROSITE" id="PS50279">
    <property type="entry name" value="BPTI_KUNITZ_2"/>
    <property type="match status" value="1"/>
</dbReference>
<comment type="subcellular location">
    <subcellularLocation>
        <location evidence="1">Secreted</location>
        <location evidence="1">Extracellular space</location>
        <location evidence="1">Extracellular matrix</location>
        <location evidence="1">Basement membrane</location>
    </subcellularLocation>
</comment>
<dbReference type="InterPro" id="IPR008160">
    <property type="entry name" value="Collagen"/>
</dbReference>
<keyword evidence="3" id="KW-0272">Extracellular matrix</keyword>
<organism evidence="18">
    <name type="scientific">Xenopus tropicalis</name>
    <name type="common">Western clawed frog</name>
    <name type="synonym">Silurana tropicalis</name>
    <dbReference type="NCBI Taxonomy" id="8364"/>
    <lineage>
        <taxon>Eukaryota</taxon>
        <taxon>Metazoa</taxon>
        <taxon>Chordata</taxon>
        <taxon>Craniata</taxon>
        <taxon>Vertebrata</taxon>
        <taxon>Euteleostomi</taxon>
        <taxon>Amphibia</taxon>
        <taxon>Batrachia</taxon>
        <taxon>Anura</taxon>
        <taxon>Pipoidea</taxon>
        <taxon>Pipidae</taxon>
        <taxon>Xenopodinae</taxon>
        <taxon>Xenopus</taxon>
        <taxon>Silurana</taxon>
    </lineage>
</organism>
<keyword evidence="8" id="KW-0130">Cell adhesion</keyword>
<reference evidence="18" key="3">
    <citation type="submission" date="2016-05" db="EMBL/GenBank/DDBJ databases">
        <title>WGS assembly of Xenopus tropicalis.</title>
        <authorList>
            <person name="Sessions A."/>
            <person name="Jenkins J."/>
            <person name="Mitros T."/>
            <person name="Lyons J.T."/>
            <person name="Dichmann D.S."/>
            <person name="Robert J."/>
            <person name="Harland R.M."/>
            <person name="Rokhsar D.S."/>
        </authorList>
    </citation>
    <scope>NUCLEOTIDE SEQUENCE</scope>
    <source>
        <strain evidence="18">Nigerian</strain>
    </source>
</reference>
<dbReference type="PROSITE" id="PS50234">
    <property type="entry name" value="VWFA"/>
    <property type="match status" value="2"/>
</dbReference>
<protein>
    <recommendedName>
        <fullName evidence="14">Collagen alpha-1(XXVIII) chain</fullName>
    </recommendedName>
</protein>
<evidence type="ECO:0000256" key="8">
    <source>
        <dbReference type="ARBA" id="ARBA00022889"/>
    </source>
</evidence>
<dbReference type="CDD" id="cd01450">
    <property type="entry name" value="vWFA_subfamily_ECM"/>
    <property type="match status" value="1"/>
</dbReference>
<dbReference type="PROSITE" id="PS00280">
    <property type="entry name" value="BPTI_KUNITZ_1"/>
    <property type="match status" value="1"/>
</dbReference>
<dbReference type="SMART" id="SM00327">
    <property type="entry name" value="VWA"/>
    <property type="match status" value="2"/>
</dbReference>
<dbReference type="PANTHER" id="PTHR22588">
    <property type="entry name" value="VWFA DOMAIN-CONTAINING PROTEIN"/>
    <property type="match status" value="1"/>
</dbReference>
<dbReference type="GO" id="GO:0004867">
    <property type="term" value="F:serine-type endopeptidase inhibitor activity"/>
    <property type="evidence" value="ECO:0007669"/>
    <property type="project" value="UniProtKB-KW"/>
</dbReference>
<evidence type="ECO:0000256" key="12">
    <source>
        <dbReference type="ARBA" id="ARBA00058139"/>
    </source>
</evidence>
<dbReference type="GO" id="GO:0005581">
    <property type="term" value="C:collagen trimer"/>
    <property type="evidence" value="ECO:0007669"/>
    <property type="project" value="UniProtKB-KW"/>
</dbReference>
<evidence type="ECO:0000256" key="7">
    <source>
        <dbReference type="ARBA" id="ARBA00022869"/>
    </source>
</evidence>
<dbReference type="GO" id="GO:0005604">
    <property type="term" value="C:basement membrane"/>
    <property type="evidence" value="ECO:0007669"/>
    <property type="project" value="UniProtKB-SubCell"/>
</dbReference>
<dbReference type="Pfam" id="PF01391">
    <property type="entry name" value="Collagen"/>
    <property type="match status" value="1"/>
</dbReference>
<dbReference type="FunFam" id="3.40.50.410:FF:000003">
    <property type="entry name" value="Collagen type VI alpha 3 chain"/>
    <property type="match status" value="1"/>
</dbReference>
<dbReference type="SMART" id="SM00131">
    <property type="entry name" value="KU"/>
    <property type="match status" value="1"/>
</dbReference>
<dbReference type="AlphaFoldDB" id="A0A1B8Y7C9"/>
<dbReference type="InterPro" id="IPR036880">
    <property type="entry name" value="Kunitz_BPTI_sf"/>
</dbReference>
<reference evidence="18" key="1">
    <citation type="submission" date="2009-11" db="EMBL/GenBank/DDBJ databases">
        <authorList>
            <consortium name="US DOE Joint Genome Institute (JGI-PGF)"/>
            <person name="Ottilar R."/>
            <person name="Schmutz J."/>
            <person name="Salamov A."/>
            <person name="Cheng J.F."/>
            <person name="Lucas S."/>
            <person name="Pitluck S."/>
            <person name="Gundlach H."/>
            <person name="Guo Y."/>
            <person name="Haberer G."/>
            <person name="Nasrallah J."/>
            <person name="Mayer K.F.X."/>
            <person name="van de Peer Y."/>
            <person name="Weigel D."/>
            <person name="Grigoriev I.V."/>
        </authorList>
    </citation>
    <scope>NUCLEOTIDE SEQUENCE</scope>
    <source>
        <strain evidence="18">Nigerian</strain>
    </source>
</reference>
<keyword evidence="9" id="KW-0722">Serine protease inhibitor</keyword>
<evidence type="ECO:0000256" key="15">
    <source>
        <dbReference type="SAM" id="MobiDB-lite"/>
    </source>
</evidence>
<evidence type="ECO:0000256" key="4">
    <source>
        <dbReference type="ARBA" id="ARBA00022690"/>
    </source>
</evidence>
<dbReference type="CDD" id="cd22628">
    <property type="entry name" value="Kunitz_collagen_alpha1_XXVIII"/>
    <property type="match status" value="1"/>
</dbReference>
<evidence type="ECO:0000313" key="18">
    <source>
        <dbReference type="EMBL" id="OCA18899.1"/>
    </source>
</evidence>
<dbReference type="GO" id="GO:0007155">
    <property type="term" value="P:cell adhesion"/>
    <property type="evidence" value="ECO:0007669"/>
    <property type="project" value="UniProtKB-KW"/>
</dbReference>
<evidence type="ECO:0000256" key="10">
    <source>
        <dbReference type="ARBA" id="ARBA00023119"/>
    </source>
</evidence>
<dbReference type="InterPro" id="IPR002035">
    <property type="entry name" value="VWF_A"/>
</dbReference>
<feature type="region of interest" description="Disordered" evidence="15">
    <location>
        <begin position="691"/>
        <end position="789"/>
    </location>
</feature>
<keyword evidence="6" id="KW-0677">Repeat</keyword>
<name>A0A1B8Y7C9_XENTR</name>
<evidence type="ECO:0000256" key="13">
    <source>
        <dbReference type="ARBA" id="ARBA00061466"/>
    </source>
</evidence>
<dbReference type="Gene3D" id="4.10.410.10">
    <property type="entry name" value="Pancreatic trypsin inhibitor Kunitz domain"/>
    <property type="match status" value="1"/>
</dbReference>
<feature type="domain" description="BPTI/Kunitz inhibitor" evidence="17">
    <location>
        <begin position="1120"/>
        <end position="1170"/>
    </location>
</feature>
<keyword evidence="10" id="KW-0176">Collagen</keyword>
<keyword evidence="2" id="KW-0964">Secreted</keyword>
<dbReference type="EMBL" id="KV460398">
    <property type="protein sequence ID" value="OCA18899.1"/>
    <property type="molecule type" value="Genomic_DNA"/>
</dbReference>
<evidence type="ECO:0000259" key="16">
    <source>
        <dbReference type="PROSITE" id="PS50234"/>
    </source>
</evidence>
<dbReference type="FunFam" id="3.40.50.410:FF:000051">
    <property type="entry name" value="Collagen type XXVIII alpha 1 chain"/>
    <property type="match status" value="1"/>
</dbReference>
<feature type="domain" description="VWFA" evidence="16">
    <location>
        <begin position="838"/>
        <end position="1017"/>
    </location>
</feature>
<dbReference type="Gene3D" id="3.40.50.410">
    <property type="entry name" value="von Willebrand factor, type A domain"/>
    <property type="match status" value="2"/>
</dbReference>
<dbReference type="PANTHER" id="PTHR22588:SF16">
    <property type="entry name" value="COLLAGEN TYPE XXVIII ALPHA 1 CHAIN"/>
    <property type="match status" value="1"/>
</dbReference>
<keyword evidence="4" id="KW-0646">Protease inhibitor</keyword>
<dbReference type="SUPFAM" id="SSF53300">
    <property type="entry name" value="vWA-like"/>
    <property type="match status" value="2"/>
</dbReference>
<feature type="compositionally biased region" description="Basic and acidic residues" evidence="15">
    <location>
        <begin position="339"/>
        <end position="381"/>
    </location>
</feature>
<evidence type="ECO:0000256" key="6">
    <source>
        <dbReference type="ARBA" id="ARBA00022737"/>
    </source>
</evidence>
<dbReference type="Pfam" id="PF00014">
    <property type="entry name" value="Kunitz_BPTI"/>
    <property type="match status" value="1"/>
</dbReference>
<evidence type="ECO:0000256" key="1">
    <source>
        <dbReference type="ARBA" id="ARBA00004302"/>
    </source>
</evidence>
<gene>
    <name evidence="18" type="ORF">XENTR_v90030200mg</name>
</gene>
<proteinExistence type="inferred from homology"/>
<evidence type="ECO:0000256" key="5">
    <source>
        <dbReference type="ARBA" id="ARBA00022729"/>
    </source>
</evidence>
<feature type="compositionally biased region" description="Low complexity" evidence="15">
    <location>
        <begin position="474"/>
        <end position="494"/>
    </location>
</feature>
<dbReference type="SUPFAM" id="SSF57362">
    <property type="entry name" value="BPTI-like"/>
    <property type="match status" value="1"/>
</dbReference>
<comment type="similarity">
    <text evidence="13">Belongs to the VWA-containing collagen family.</text>
</comment>
<sequence>MALILRIRPYTPNNLLDIKAKCILMRFGNKNLLILSLYLSTSRESAMSGLSLRAVIPNQWLVSNMLLTNPLDFAPRGLKAGLWKLNYALCALLLFACIRHSVNGQSRKKNANNGVRGLSAEDQECFLDVMFIVDGSESTKGHLFKQQKDFVLNFTDQISHLKLAKPWKTKTKMAIIQFSSSVRIEQSFNEWTGVENFKRIVNSMTYIGQGTYTYYAIMNATNIFKAHKSAGNVKVAILMTDGIDHPKSPDARQASDFARAAGINFISIGLSTQKANKTILFKISGQSLSEPVLILGDPNLLQEILEKLASIANTQCDKGTCICEKGEAGPAGPQGNSGERGEKGDRGAKGEPGESAKGDPGMKGEEGDRGECGKPGVKGDRGISGPPGQTGPRGNQGDKGEPGPEGPRGPDGIPGVGHQGAKGSPGSEGMPGERGQPGEGVAGQKGEKGSEGPQGRSGLPGLSIKGDKGETGEKGTPGPAGLTTPGFPGLKGNPGLPGPKGDSGEKGNEGKEGKKGEQGISGPQGPEGRPGIGLEGQKGDQGEKGSVGLIGTRGIPGPPGPKGDIGPQGPEGPGDVGYVGPPGITGPKGEGSPGIPGPRGIPGAQGLPGEKGTGDPGQKGHSVALFVDTCSRYIWVQNRAGVRQAEPLELIPDAGWVLVGMHGIPTNWFGDGQKSPDVLTVSVVYGGGNGEPGIRGPQGLPGPRGIGSPGSKGTMGQKGIQGTPGPTGYGVPGPKGESGYKGSIGPKGSIGHGVPGSKGNEGIMGESGMKGTKGEIGNPGSVGRMGPKGEKGELGLTVSNSPVSTVICVYKNHITKVLMKQIYTVEGCGKDCKDVPLDLVFIIDSSESVGPENFDIIKQFVNRVIDKISTDQSASKVGIINFSHKVEVVAHIGQLSNKENLREAINRMNYLGEGTYTATAIKKSTELFQQSRGDVKKIAIVITDGQADVRDNLSLDLVVREAHSVNVEMYVIGVVDTHDPNYNLFRNEMNLIASDPDEEHVFQIADFSTLSELENKLFRKICTKDSYPWLETLSRIESAATVPSVVVTEPYQTDREQEVIHYPQSTQPPAQDQKVTVSIKDIAEPRPTQKPGALEVVKPAGAPSTQTVVQDIRQEQDARCLEDMTPGTCRDYVVKWYYDKIADSCARFWYGGCEGNRNRFDTEKDCQTICMTL</sequence>
<evidence type="ECO:0000256" key="9">
    <source>
        <dbReference type="ARBA" id="ARBA00022900"/>
    </source>
</evidence>
<dbReference type="InterPro" id="IPR052229">
    <property type="entry name" value="Collagen-VI/PIF"/>
</dbReference>